<evidence type="ECO:0000313" key="1">
    <source>
        <dbReference type="EMBL" id="NHN29628.1"/>
    </source>
</evidence>
<protein>
    <recommendedName>
        <fullName evidence="3">Rhodanese domain-containing protein</fullName>
    </recommendedName>
</protein>
<accession>A0ABX0J1S1</accession>
<dbReference type="Proteomes" id="UP001165962">
    <property type="component" value="Unassembled WGS sequence"/>
</dbReference>
<sequence length="211" mass="25233">MKISEVSFRNLDRQFIVTWDKKVFDFVQKSYEIPKSDAIILRGYIDHECGFSFVFTCYALMKHSIIQPILLKNFDSLLILRSGYISDCEFSFLSHHINNQDIERAREITDRYYDQDEFILDFRNRDEFDLIRADDFPDDVKVYLIGDNKQTEEVWCRVERYNPDSQKIVCKLLNMPYQIFTLQEGDCIEITPTKLDEQIVFYWQEGTSFCN</sequence>
<gene>
    <name evidence="1" type="ORF">G9U52_07255</name>
</gene>
<keyword evidence="2" id="KW-1185">Reference proteome</keyword>
<proteinExistence type="predicted"/>
<dbReference type="RefSeq" id="WP_166147758.1">
    <property type="nucleotide sequence ID" value="NZ_JAAOIW010000002.1"/>
</dbReference>
<organism evidence="1 2">
    <name type="scientific">Paenibacillus agricola</name>
    <dbReference type="NCBI Taxonomy" id="2716264"/>
    <lineage>
        <taxon>Bacteria</taxon>
        <taxon>Bacillati</taxon>
        <taxon>Bacillota</taxon>
        <taxon>Bacilli</taxon>
        <taxon>Bacillales</taxon>
        <taxon>Paenibacillaceae</taxon>
        <taxon>Paenibacillus</taxon>
    </lineage>
</organism>
<evidence type="ECO:0008006" key="3">
    <source>
        <dbReference type="Google" id="ProtNLM"/>
    </source>
</evidence>
<name>A0ABX0J1S1_9BACL</name>
<comment type="caution">
    <text evidence="1">The sequence shown here is derived from an EMBL/GenBank/DDBJ whole genome shotgun (WGS) entry which is preliminary data.</text>
</comment>
<evidence type="ECO:0000313" key="2">
    <source>
        <dbReference type="Proteomes" id="UP001165962"/>
    </source>
</evidence>
<dbReference type="EMBL" id="JAAOIW010000002">
    <property type="protein sequence ID" value="NHN29628.1"/>
    <property type="molecule type" value="Genomic_DNA"/>
</dbReference>
<reference evidence="1" key="1">
    <citation type="submission" date="2020-03" db="EMBL/GenBank/DDBJ databases">
        <title>Draft sequencing of Paenibacilllus sp. S3N08.</title>
        <authorList>
            <person name="Kim D.-U."/>
        </authorList>
    </citation>
    <scope>NUCLEOTIDE SEQUENCE</scope>
    <source>
        <strain evidence="1">S3N08</strain>
    </source>
</reference>